<dbReference type="Proteomes" id="UP000663499">
    <property type="component" value="Chromosome"/>
</dbReference>
<gene>
    <name evidence="1" type="ORF">J0B03_10090</name>
</gene>
<dbReference type="AlphaFoldDB" id="A0A975AHZ2"/>
<sequence length="47" mass="5788">MDKEFKPVLTREELIERYNLSEDDQVYLLDLFVEVEQAVYRHLSYHL</sequence>
<protein>
    <submittedName>
        <fullName evidence="1">Uncharacterized protein</fullName>
    </submittedName>
</protein>
<name>A0A975AHZ2_9FIRM</name>
<dbReference type="EMBL" id="CP071444">
    <property type="protein sequence ID" value="QSX08139.1"/>
    <property type="molecule type" value="Genomic_DNA"/>
</dbReference>
<organism evidence="1 2">
    <name type="scientific">Alkalibacter rhizosphaerae</name>
    <dbReference type="NCBI Taxonomy" id="2815577"/>
    <lineage>
        <taxon>Bacteria</taxon>
        <taxon>Bacillati</taxon>
        <taxon>Bacillota</taxon>
        <taxon>Clostridia</taxon>
        <taxon>Eubacteriales</taxon>
        <taxon>Eubacteriaceae</taxon>
        <taxon>Alkalibacter</taxon>
    </lineage>
</organism>
<accession>A0A975AHZ2</accession>
<evidence type="ECO:0000313" key="2">
    <source>
        <dbReference type="Proteomes" id="UP000663499"/>
    </source>
</evidence>
<reference evidence="1" key="1">
    <citation type="submission" date="2021-03" db="EMBL/GenBank/DDBJ databases">
        <title>Alkalibacter marinus sp. nov., isolated from tidal flat sediment.</title>
        <authorList>
            <person name="Namirimu T."/>
            <person name="Yang J.-A."/>
            <person name="Yang S.-H."/>
            <person name="Kim Y.-J."/>
            <person name="Kwon K.K."/>
        </authorList>
    </citation>
    <scope>NUCLEOTIDE SEQUENCE</scope>
    <source>
        <strain evidence="1">ES005</strain>
    </source>
</reference>
<dbReference type="RefSeq" id="WP_207299481.1">
    <property type="nucleotide sequence ID" value="NZ_CP071444.1"/>
</dbReference>
<dbReference type="KEGG" id="alka:J0B03_10090"/>
<proteinExistence type="predicted"/>
<evidence type="ECO:0000313" key="1">
    <source>
        <dbReference type="EMBL" id="QSX08139.1"/>
    </source>
</evidence>
<keyword evidence="2" id="KW-1185">Reference proteome</keyword>